<proteinExistence type="predicted"/>
<dbReference type="InterPro" id="IPR009061">
    <property type="entry name" value="DNA-bd_dom_put_sf"/>
</dbReference>
<accession>A0A1F5X0A8</accession>
<feature type="domain" description="Helix-turn-helix" evidence="1">
    <location>
        <begin position="11"/>
        <end position="58"/>
    </location>
</feature>
<evidence type="ECO:0000313" key="3">
    <source>
        <dbReference type="Proteomes" id="UP000178114"/>
    </source>
</evidence>
<dbReference type="SUPFAM" id="SSF46955">
    <property type="entry name" value="Putative DNA-binding domain"/>
    <property type="match status" value="1"/>
</dbReference>
<evidence type="ECO:0000259" key="1">
    <source>
        <dbReference type="Pfam" id="PF12728"/>
    </source>
</evidence>
<dbReference type="Proteomes" id="UP000178114">
    <property type="component" value="Unassembled WGS sequence"/>
</dbReference>
<dbReference type="Gene3D" id="1.10.1660.10">
    <property type="match status" value="1"/>
</dbReference>
<gene>
    <name evidence="2" type="ORF">A2930_00070</name>
</gene>
<dbReference type="STRING" id="1798351.A2930_00070"/>
<name>A0A1F5X0A8_9BACT</name>
<protein>
    <recommendedName>
        <fullName evidence="1">Helix-turn-helix domain-containing protein</fullName>
    </recommendedName>
</protein>
<reference evidence="2 3" key="1">
    <citation type="journal article" date="2016" name="Nat. Commun.">
        <title>Thousands of microbial genomes shed light on interconnected biogeochemical processes in an aquifer system.</title>
        <authorList>
            <person name="Anantharaman K."/>
            <person name="Brown C.T."/>
            <person name="Hug L.A."/>
            <person name="Sharon I."/>
            <person name="Castelle C.J."/>
            <person name="Probst A.J."/>
            <person name="Thomas B.C."/>
            <person name="Singh A."/>
            <person name="Wilkins M.J."/>
            <person name="Karaoz U."/>
            <person name="Brodie E.L."/>
            <person name="Williams K.H."/>
            <person name="Hubbard S.S."/>
            <person name="Banfield J.F."/>
        </authorList>
    </citation>
    <scope>NUCLEOTIDE SEQUENCE [LARGE SCALE GENOMIC DNA]</scope>
</reference>
<dbReference type="InterPro" id="IPR041657">
    <property type="entry name" value="HTH_17"/>
</dbReference>
<evidence type="ECO:0000313" key="2">
    <source>
        <dbReference type="EMBL" id="OGF81001.1"/>
    </source>
</evidence>
<sequence length="64" mass="7412">MTNKKKDEIITLAEACAILHCHPNTLRKWDNKGFLKAIRFGTRKDRRYRRSAILKVINASASQI</sequence>
<dbReference type="Pfam" id="PF12728">
    <property type="entry name" value="HTH_17"/>
    <property type="match status" value="1"/>
</dbReference>
<comment type="caution">
    <text evidence="2">The sequence shown here is derived from an EMBL/GenBank/DDBJ whole genome shotgun (WGS) entry which is preliminary data.</text>
</comment>
<dbReference type="EMBL" id="MFID01000020">
    <property type="protein sequence ID" value="OGF81001.1"/>
    <property type="molecule type" value="Genomic_DNA"/>
</dbReference>
<organism evidence="2 3">
    <name type="scientific">Candidatus Giovannonibacteria bacterium RIFCSPLOWO2_01_FULL_45_34</name>
    <dbReference type="NCBI Taxonomy" id="1798351"/>
    <lineage>
        <taxon>Bacteria</taxon>
        <taxon>Candidatus Giovannoniibacteriota</taxon>
    </lineage>
</organism>
<dbReference type="AlphaFoldDB" id="A0A1F5X0A8"/>